<keyword evidence="2" id="KW-1185">Reference proteome</keyword>
<organism evidence="1 2">
    <name type="scientific">Forsythia ovata</name>
    <dbReference type="NCBI Taxonomy" id="205694"/>
    <lineage>
        <taxon>Eukaryota</taxon>
        <taxon>Viridiplantae</taxon>
        <taxon>Streptophyta</taxon>
        <taxon>Embryophyta</taxon>
        <taxon>Tracheophyta</taxon>
        <taxon>Spermatophyta</taxon>
        <taxon>Magnoliopsida</taxon>
        <taxon>eudicotyledons</taxon>
        <taxon>Gunneridae</taxon>
        <taxon>Pentapetalae</taxon>
        <taxon>asterids</taxon>
        <taxon>lamiids</taxon>
        <taxon>Lamiales</taxon>
        <taxon>Oleaceae</taxon>
        <taxon>Forsythieae</taxon>
        <taxon>Forsythia</taxon>
    </lineage>
</organism>
<evidence type="ECO:0000313" key="1">
    <source>
        <dbReference type="EMBL" id="KAL2550286.1"/>
    </source>
</evidence>
<protein>
    <submittedName>
        <fullName evidence="1">Uncharacterized protein</fullName>
    </submittedName>
</protein>
<dbReference type="AlphaFoldDB" id="A0ABD1WKR9"/>
<gene>
    <name evidence="1" type="ORF">Fot_11816</name>
</gene>
<reference evidence="2" key="1">
    <citation type="submission" date="2024-07" db="EMBL/GenBank/DDBJ databases">
        <title>Two chromosome-level genome assemblies of Korean endemic species Abeliophyllum distichum and Forsythia ovata (Oleaceae).</title>
        <authorList>
            <person name="Jang H."/>
        </authorList>
    </citation>
    <scope>NUCLEOTIDE SEQUENCE [LARGE SCALE GENOMIC DNA]</scope>
</reference>
<accession>A0ABD1WKR9</accession>
<name>A0ABD1WKR9_9LAMI</name>
<dbReference type="EMBL" id="JBFOLJ010000003">
    <property type="protein sequence ID" value="KAL2550286.1"/>
    <property type="molecule type" value="Genomic_DNA"/>
</dbReference>
<comment type="caution">
    <text evidence="1">The sequence shown here is derived from an EMBL/GenBank/DDBJ whole genome shotgun (WGS) entry which is preliminary data.</text>
</comment>
<sequence>MQGIAPIFDLVRDIDTTKTIWAIKVCVVRVYEQMRYTNPKEVFILDFVSHDKEKKAYLLKTTVNVSKLRASSKKNFSSVALFAEANLTTRAPIIPSLRSTEVEPLDANIALQPLFVLATKHPSMVAISSKYSQPLSNRGSAIPTKICTYPTGISQHCPNMDS</sequence>
<proteinExistence type="predicted"/>
<evidence type="ECO:0000313" key="2">
    <source>
        <dbReference type="Proteomes" id="UP001604277"/>
    </source>
</evidence>
<dbReference type="Proteomes" id="UP001604277">
    <property type="component" value="Unassembled WGS sequence"/>
</dbReference>